<evidence type="ECO:0000256" key="1">
    <source>
        <dbReference type="SAM" id="MobiDB-lite"/>
    </source>
</evidence>
<dbReference type="InterPro" id="IPR049021">
    <property type="entry name" value="AmiR_N"/>
</dbReference>
<dbReference type="EMBL" id="JBHTJW010000003">
    <property type="protein sequence ID" value="MFD0930653.1"/>
    <property type="molecule type" value="Genomic_DNA"/>
</dbReference>
<dbReference type="PIRSF" id="PIRSF036382">
    <property type="entry name" value="RR_antiterm"/>
    <property type="match status" value="1"/>
</dbReference>
<dbReference type="PROSITE" id="PS50921">
    <property type="entry name" value="ANTAR"/>
    <property type="match status" value="1"/>
</dbReference>
<keyword evidence="4" id="KW-1185">Reference proteome</keyword>
<feature type="domain" description="ANTAR" evidence="2">
    <location>
        <begin position="155"/>
        <end position="216"/>
    </location>
</feature>
<gene>
    <name evidence="3" type="ORF">ACFQ1T_12775</name>
</gene>
<dbReference type="InterPro" id="IPR008327">
    <property type="entry name" value="Sig_transdc_resp-reg_antiterm"/>
</dbReference>
<dbReference type="Proteomes" id="UP001597106">
    <property type="component" value="Unassembled WGS sequence"/>
</dbReference>
<evidence type="ECO:0000259" key="2">
    <source>
        <dbReference type="PROSITE" id="PS50921"/>
    </source>
</evidence>
<proteinExistence type="predicted"/>
<dbReference type="InterPro" id="IPR036388">
    <property type="entry name" value="WH-like_DNA-bd_sf"/>
</dbReference>
<dbReference type="SMART" id="SM01012">
    <property type="entry name" value="ANTAR"/>
    <property type="match status" value="1"/>
</dbReference>
<dbReference type="Gene3D" id="1.10.10.10">
    <property type="entry name" value="Winged helix-like DNA-binding domain superfamily/Winged helix DNA-binding domain"/>
    <property type="match status" value="1"/>
</dbReference>
<name>A0ABW3GLV9_9PROT</name>
<dbReference type="Gene3D" id="3.40.50.2300">
    <property type="match status" value="1"/>
</dbReference>
<accession>A0ABW3GLV9</accession>
<dbReference type="SUPFAM" id="SSF52172">
    <property type="entry name" value="CheY-like"/>
    <property type="match status" value="1"/>
</dbReference>
<evidence type="ECO:0000313" key="4">
    <source>
        <dbReference type="Proteomes" id="UP001597106"/>
    </source>
</evidence>
<evidence type="ECO:0000313" key="3">
    <source>
        <dbReference type="EMBL" id="MFD0930653.1"/>
    </source>
</evidence>
<dbReference type="Pfam" id="PF21332">
    <property type="entry name" value="AmiR_N"/>
    <property type="match status" value="1"/>
</dbReference>
<dbReference type="RefSeq" id="WP_379077362.1">
    <property type="nucleotide sequence ID" value="NZ_JBHTJW010000003.1"/>
</dbReference>
<comment type="caution">
    <text evidence="3">The sequence shown here is derived from an EMBL/GenBank/DDBJ whole genome shotgun (WGS) entry which is preliminary data.</text>
</comment>
<dbReference type="Pfam" id="PF03861">
    <property type="entry name" value="ANTAR"/>
    <property type="match status" value="1"/>
</dbReference>
<dbReference type="InterPro" id="IPR011006">
    <property type="entry name" value="CheY-like_superfamily"/>
</dbReference>
<dbReference type="InterPro" id="IPR005561">
    <property type="entry name" value="ANTAR"/>
</dbReference>
<protein>
    <submittedName>
        <fullName evidence="3">ANTAR domain-containing response regulator</fullName>
    </submittedName>
</protein>
<organism evidence="3 4">
    <name type="scientific">Methylophilus glucosoxydans</name>
    <dbReference type="NCBI Taxonomy" id="752553"/>
    <lineage>
        <taxon>Bacteria</taxon>
        <taxon>Pseudomonadati</taxon>
        <taxon>Pseudomonadota</taxon>
        <taxon>Betaproteobacteria</taxon>
        <taxon>Nitrosomonadales</taxon>
        <taxon>Methylophilaceae</taxon>
        <taxon>Methylophilus</taxon>
    </lineage>
</organism>
<feature type="region of interest" description="Disordered" evidence="1">
    <location>
        <begin position="1"/>
        <end position="21"/>
    </location>
</feature>
<reference evidence="4" key="1">
    <citation type="journal article" date="2019" name="Int. J. Syst. Evol. Microbiol.">
        <title>The Global Catalogue of Microorganisms (GCM) 10K type strain sequencing project: providing services to taxonomists for standard genome sequencing and annotation.</title>
        <authorList>
            <consortium name="The Broad Institute Genomics Platform"/>
            <consortium name="The Broad Institute Genome Sequencing Center for Infectious Disease"/>
            <person name="Wu L."/>
            <person name="Ma J."/>
        </authorList>
    </citation>
    <scope>NUCLEOTIDE SEQUENCE [LARGE SCALE GENOMIC DNA]</scope>
    <source>
        <strain evidence="4">CCUG 59685</strain>
    </source>
</reference>
<sequence length="229" mass="25458">MRRSIALAESPTAPHYGQRQAKQAQAPRSTLELFRHLRHACITIFHPEDENREVLTQQLHRIGCQTVALWPPVAELPAQTELVIFLLDAQASAKKKLPWLTPESAIPLIGVLDYENPTTLETATALGCHGMLVRPLQAKGLLSTLILTMHHCQQLKTLRKRNQRLEEKLQAAGEISAAQAMLAHARGISATEAYKVLREQAMLKRVTVEDIARALLQTDGLLSNPAKPR</sequence>